<keyword evidence="1" id="KW-0472">Membrane</keyword>
<feature type="transmembrane region" description="Helical" evidence="1">
    <location>
        <begin position="412"/>
        <end position="431"/>
    </location>
</feature>
<dbReference type="Proteomes" id="UP001267710">
    <property type="component" value="Unassembled WGS sequence"/>
</dbReference>
<proteinExistence type="predicted"/>
<sequence>MSRGLRPALGWLHTWLGLLPGWLLYFMFVTGTAGYLDTEIDRWMRPELPVAQYPLPALPAATQALAYLQAQAPQARRWSVQLPVDRNEPYLHVAWQPAGGGPQGSAWLDPHTGAPLAARATAGGQWLYQLHWKLHYLPEGMAQWAVSIASMALLLALLTGIVVHRRFFADFFTFRPGKGQRSWLDMHNLAGAISLPFQLMITYSGLVFLMFSFMPLVASAWYGPAPGAVRALYADLFPPLAAAPAAGRPAPLAPLAPVLQDAQARWGGAPVATLDVLHPGDANARLQVAGSFASGPVRTAGILVYDGVTGALLADRPAWRGAPVASRDLLLGLHEGLFAPPVLRGLYVLSGLLGCVMIATGLRLWALRRTAARHDGGAVERTNVAVLLGLPCAIAGYLWANRLLPLDLPQRAHWEMQALFLCWLALGVHAACTPPRGAWRVQATLAAVLFGALPLLNALTTQRHLGRSLADGDAVMAGVDLGLLALGAGFALLARACRRAAGHG</sequence>
<dbReference type="PANTHER" id="PTHR34219">
    <property type="entry name" value="IRON-REGULATED INNER MEMBRANE PROTEIN-RELATED"/>
    <property type="match status" value="1"/>
</dbReference>
<feature type="transmembrane region" description="Helical" evidence="1">
    <location>
        <begin position="12"/>
        <end position="36"/>
    </location>
</feature>
<dbReference type="Pfam" id="PF03929">
    <property type="entry name" value="PepSY_TM"/>
    <property type="match status" value="1"/>
</dbReference>
<accession>A0ABU1I8F2</accession>
<evidence type="ECO:0000313" key="3">
    <source>
        <dbReference type="Proteomes" id="UP001267710"/>
    </source>
</evidence>
<feature type="transmembrane region" description="Helical" evidence="1">
    <location>
        <begin position="443"/>
        <end position="462"/>
    </location>
</feature>
<feature type="transmembrane region" description="Helical" evidence="1">
    <location>
        <begin position="474"/>
        <end position="494"/>
    </location>
</feature>
<reference evidence="2 3" key="1">
    <citation type="submission" date="2023-08" db="EMBL/GenBank/DDBJ databases">
        <title>Functional and genomic diversity of the sorghum phyllosphere microbiome.</title>
        <authorList>
            <person name="Shade A."/>
        </authorList>
    </citation>
    <scope>NUCLEOTIDE SEQUENCE [LARGE SCALE GENOMIC DNA]</scope>
    <source>
        <strain evidence="2 3">SORGH_AS_0335</strain>
    </source>
</reference>
<dbReference type="EMBL" id="JAVIZX010000001">
    <property type="protein sequence ID" value="MDR6213490.1"/>
    <property type="molecule type" value="Genomic_DNA"/>
</dbReference>
<dbReference type="RefSeq" id="WP_309827021.1">
    <property type="nucleotide sequence ID" value="NZ_JAVIZX010000001.1"/>
</dbReference>
<feature type="transmembrane region" description="Helical" evidence="1">
    <location>
        <begin position="378"/>
        <end position="400"/>
    </location>
</feature>
<protein>
    <submittedName>
        <fullName evidence="2">Iron-regulated membrane protein</fullName>
    </submittedName>
</protein>
<name>A0ABU1I8F2_9BURK</name>
<feature type="transmembrane region" description="Helical" evidence="1">
    <location>
        <begin position="346"/>
        <end position="366"/>
    </location>
</feature>
<evidence type="ECO:0000256" key="1">
    <source>
        <dbReference type="SAM" id="Phobius"/>
    </source>
</evidence>
<comment type="caution">
    <text evidence="2">The sequence shown here is derived from an EMBL/GenBank/DDBJ whole genome shotgun (WGS) entry which is preliminary data.</text>
</comment>
<feature type="transmembrane region" description="Helical" evidence="1">
    <location>
        <begin position="144"/>
        <end position="168"/>
    </location>
</feature>
<keyword evidence="1" id="KW-1133">Transmembrane helix</keyword>
<organism evidence="2 3">
    <name type="scientific">Paracidovorax wautersii</name>
    <dbReference type="NCBI Taxonomy" id="1177982"/>
    <lineage>
        <taxon>Bacteria</taxon>
        <taxon>Pseudomonadati</taxon>
        <taxon>Pseudomonadota</taxon>
        <taxon>Betaproteobacteria</taxon>
        <taxon>Burkholderiales</taxon>
        <taxon>Comamonadaceae</taxon>
        <taxon>Paracidovorax</taxon>
    </lineage>
</organism>
<keyword evidence="3" id="KW-1185">Reference proteome</keyword>
<feature type="transmembrane region" description="Helical" evidence="1">
    <location>
        <begin position="189"/>
        <end position="214"/>
    </location>
</feature>
<gene>
    <name evidence="2" type="ORF">QE399_001179</name>
</gene>
<dbReference type="PANTHER" id="PTHR34219:SF4">
    <property type="entry name" value="PEPSY DOMAIN-CONTAINING PROTEIN"/>
    <property type="match status" value="1"/>
</dbReference>
<evidence type="ECO:0000313" key="2">
    <source>
        <dbReference type="EMBL" id="MDR6213490.1"/>
    </source>
</evidence>
<keyword evidence="1" id="KW-0812">Transmembrane</keyword>
<dbReference type="InterPro" id="IPR005625">
    <property type="entry name" value="PepSY-ass_TM"/>
</dbReference>